<dbReference type="AlphaFoldDB" id="A0A3P5WT28"/>
<evidence type="ECO:0000313" key="1">
    <source>
        <dbReference type="EMBL" id="VDC21776.1"/>
    </source>
</evidence>
<dbReference type="EMBL" id="UXAW01000035">
    <property type="protein sequence ID" value="VDC21776.1"/>
    <property type="molecule type" value="Genomic_DNA"/>
</dbReference>
<accession>A0A3P5WT28</accession>
<keyword evidence="2" id="KW-1185">Reference proteome</keyword>
<name>A0A3P5WT28_9RHOB</name>
<dbReference type="Proteomes" id="UP000277498">
    <property type="component" value="Unassembled WGS sequence"/>
</dbReference>
<evidence type="ECO:0000313" key="2">
    <source>
        <dbReference type="Proteomes" id="UP000277498"/>
    </source>
</evidence>
<protein>
    <submittedName>
        <fullName evidence="1">Uncharacterized protein</fullName>
    </submittedName>
</protein>
<reference evidence="1 2" key="1">
    <citation type="submission" date="2018-11" db="EMBL/GenBank/DDBJ databases">
        <authorList>
            <person name="Criscuolo A."/>
        </authorList>
    </citation>
    <scope>NUCLEOTIDE SEQUENCE [LARGE SCALE GENOMIC DNA]</scope>
    <source>
        <strain evidence="1">ACIP111625</strain>
    </source>
</reference>
<sequence>MAPKTTLNAKNLEALGAECLAQLLIEISTGDAAAKRQLRLALAGTQGPKEAAREITKRLISIARARTFVDWQNRKPLVKDLETQRRAIMEQVAPQDSREALVLLWRFIGLAMPVFQRCDDSSGIVIDIFHQACADLGEVAKTAGPDRRRWRGRFSMRCRTTALVSTTG</sequence>
<gene>
    <name evidence="1" type="ORF">XINFAN_00639</name>
</gene>
<dbReference type="InterPro" id="IPR049245">
    <property type="entry name" value="DUF6880"/>
</dbReference>
<dbReference type="Pfam" id="PF21810">
    <property type="entry name" value="DUF6880"/>
    <property type="match status" value="1"/>
</dbReference>
<organism evidence="1 2">
    <name type="scientific">Pseudogemmobacter humi</name>
    <dbReference type="NCBI Taxonomy" id="2483812"/>
    <lineage>
        <taxon>Bacteria</taxon>
        <taxon>Pseudomonadati</taxon>
        <taxon>Pseudomonadota</taxon>
        <taxon>Alphaproteobacteria</taxon>
        <taxon>Rhodobacterales</taxon>
        <taxon>Paracoccaceae</taxon>
        <taxon>Pseudogemmobacter</taxon>
    </lineage>
</organism>
<proteinExistence type="predicted"/>